<dbReference type="PaxDb" id="8022-A0A060Z8N9"/>
<organism evidence="7 8">
    <name type="scientific">Oncorhynchus mykiss</name>
    <name type="common">Rainbow trout</name>
    <name type="synonym">Salmo gairdneri</name>
    <dbReference type="NCBI Taxonomy" id="8022"/>
    <lineage>
        <taxon>Eukaryota</taxon>
        <taxon>Metazoa</taxon>
        <taxon>Chordata</taxon>
        <taxon>Craniata</taxon>
        <taxon>Vertebrata</taxon>
        <taxon>Euteleostomi</taxon>
        <taxon>Actinopterygii</taxon>
        <taxon>Neopterygii</taxon>
        <taxon>Teleostei</taxon>
        <taxon>Protacanthopterygii</taxon>
        <taxon>Salmoniformes</taxon>
        <taxon>Salmonidae</taxon>
        <taxon>Salmoninae</taxon>
        <taxon>Oncorhynchus</taxon>
    </lineage>
</organism>
<keyword evidence="4" id="KW-0804">Transcription</keyword>
<gene>
    <name evidence="7" type="ORF">GSONMT00056433001</name>
</gene>
<keyword evidence="3" id="KW-0238">DNA-binding</keyword>
<dbReference type="GO" id="GO:0000981">
    <property type="term" value="F:DNA-binding transcription factor activity, RNA polymerase II-specific"/>
    <property type="evidence" value="ECO:0007669"/>
    <property type="project" value="TreeGrafter"/>
</dbReference>
<evidence type="ECO:0000256" key="5">
    <source>
        <dbReference type="ARBA" id="ARBA00023242"/>
    </source>
</evidence>
<keyword evidence="5" id="KW-0539">Nucleus</keyword>
<name>A0A060Z8N9_ONCMY</name>
<evidence type="ECO:0000313" key="8">
    <source>
        <dbReference type="Proteomes" id="UP000193380"/>
    </source>
</evidence>
<reference evidence="7" key="2">
    <citation type="submission" date="2014-03" db="EMBL/GenBank/DDBJ databases">
        <authorList>
            <person name="Genoscope - CEA"/>
        </authorList>
    </citation>
    <scope>NUCLEOTIDE SEQUENCE</scope>
</reference>
<proteinExistence type="predicted"/>
<dbReference type="InterPro" id="IPR052412">
    <property type="entry name" value="CC-Dev_Transcription_Reg"/>
</dbReference>
<sequence>MSCTFSIYINYPRDNSYSCCVACLSHIGPFLMAHSLLFYFHVFTVLSCLIGPIGSSLFPEDSCPEGSIDLKCKERVTDSDEDEPDGQRVFQPVVRSSLPYATSTSHADSHSDSTKGNTGGSTGESSERKRKRGMEGGEEGSGESKRGGGGGQVPSNSIPGSVPFTSTAALGYGLTQVLGAVRMAPTMVTNVVCPIASTPIPITSKPMEGPIALSALPGEKKATLLIGGPGAVGGPITAGGGYLSSSSPNPVSVGRGGCRSPV</sequence>
<dbReference type="PANTHER" id="PTHR13059:SF14">
    <property type="entry name" value="PROTEIN CAPICUA HOMOLOG ISOFORM X1"/>
    <property type="match status" value="1"/>
</dbReference>
<dbReference type="GO" id="GO:0005634">
    <property type="term" value="C:nucleus"/>
    <property type="evidence" value="ECO:0007669"/>
    <property type="project" value="TreeGrafter"/>
</dbReference>
<feature type="region of interest" description="Disordered" evidence="6">
    <location>
        <begin position="101"/>
        <end position="160"/>
    </location>
</feature>
<accession>A0A060Z8N9</accession>
<dbReference type="Proteomes" id="UP000193380">
    <property type="component" value="Unassembled WGS sequence"/>
</dbReference>
<evidence type="ECO:0000256" key="2">
    <source>
        <dbReference type="ARBA" id="ARBA00023015"/>
    </source>
</evidence>
<evidence type="ECO:0000256" key="1">
    <source>
        <dbReference type="ARBA" id="ARBA00022553"/>
    </source>
</evidence>
<keyword evidence="2" id="KW-0805">Transcription regulation</keyword>
<evidence type="ECO:0000256" key="6">
    <source>
        <dbReference type="SAM" id="MobiDB-lite"/>
    </source>
</evidence>
<dbReference type="PANTHER" id="PTHR13059">
    <property type="entry name" value="HMG-BOX TRANSCRIPTION FACTOR BBX"/>
    <property type="match status" value="1"/>
</dbReference>
<dbReference type="GO" id="GO:0000977">
    <property type="term" value="F:RNA polymerase II transcription regulatory region sequence-specific DNA binding"/>
    <property type="evidence" value="ECO:0007669"/>
    <property type="project" value="TreeGrafter"/>
</dbReference>
<evidence type="ECO:0000256" key="4">
    <source>
        <dbReference type="ARBA" id="ARBA00023163"/>
    </source>
</evidence>
<feature type="region of interest" description="Disordered" evidence="6">
    <location>
        <begin position="243"/>
        <end position="262"/>
    </location>
</feature>
<protein>
    <submittedName>
        <fullName evidence="7">Uncharacterized protein</fullName>
    </submittedName>
</protein>
<evidence type="ECO:0000256" key="3">
    <source>
        <dbReference type="ARBA" id="ARBA00023125"/>
    </source>
</evidence>
<evidence type="ECO:0000313" key="7">
    <source>
        <dbReference type="EMBL" id="CDQ97655.1"/>
    </source>
</evidence>
<dbReference type="STRING" id="8022.A0A060Z8N9"/>
<reference evidence="7" key="1">
    <citation type="journal article" date="2014" name="Nat. Commun.">
        <title>The rainbow trout genome provides novel insights into evolution after whole-genome duplication in vertebrates.</title>
        <authorList>
            <person name="Berthelot C."/>
            <person name="Brunet F."/>
            <person name="Chalopin D."/>
            <person name="Juanchich A."/>
            <person name="Bernard M."/>
            <person name="Noel B."/>
            <person name="Bento P."/>
            <person name="Da Silva C."/>
            <person name="Labadie K."/>
            <person name="Alberti A."/>
            <person name="Aury J.M."/>
            <person name="Louis A."/>
            <person name="Dehais P."/>
            <person name="Bardou P."/>
            <person name="Montfort J."/>
            <person name="Klopp C."/>
            <person name="Cabau C."/>
            <person name="Gaspin C."/>
            <person name="Thorgaard G.H."/>
            <person name="Boussaha M."/>
            <person name="Quillet E."/>
            <person name="Guyomard R."/>
            <person name="Galiana D."/>
            <person name="Bobe J."/>
            <person name="Volff J.N."/>
            <person name="Genet C."/>
            <person name="Wincker P."/>
            <person name="Jaillon O."/>
            <person name="Roest Crollius H."/>
            <person name="Guiguen Y."/>
        </authorList>
    </citation>
    <scope>NUCLEOTIDE SEQUENCE [LARGE SCALE GENOMIC DNA]</scope>
</reference>
<keyword evidence="1" id="KW-0597">Phosphoprotein</keyword>
<dbReference type="EMBL" id="FR932309">
    <property type="protein sequence ID" value="CDQ97655.1"/>
    <property type="molecule type" value="Genomic_DNA"/>
</dbReference>
<dbReference type="AlphaFoldDB" id="A0A060Z8N9"/>